<organism evidence="1 4">
    <name type="scientific">Agathobacter rectalis</name>
    <dbReference type="NCBI Taxonomy" id="39491"/>
    <lineage>
        <taxon>Bacteria</taxon>
        <taxon>Bacillati</taxon>
        <taxon>Bacillota</taxon>
        <taxon>Clostridia</taxon>
        <taxon>Lachnospirales</taxon>
        <taxon>Lachnospiraceae</taxon>
        <taxon>Agathobacter</taxon>
    </lineage>
</organism>
<dbReference type="Proteomes" id="UP000285209">
    <property type="component" value="Unassembled WGS sequence"/>
</dbReference>
<comment type="caution">
    <text evidence="1">The sequence shown here is derived from an EMBL/GenBank/DDBJ whole genome shotgun (WGS) entry which is preliminary data.</text>
</comment>
<proteinExistence type="predicted"/>
<reference evidence="3 4" key="1">
    <citation type="submission" date="2018-08" db="EMBL/GenBank/DDBJ databases">
        <title>A genome reference for cultivated species of the human gut microbiota.</title>
        <authorList>
            <person name="Zou Y."/>
            <person name="Xue W."/>
            <person name="Luo G."/>
        </authorList>
    </citation>
    <scope>NUCLEOTIDE SEQUENCE [LARGE SCALE GENOMIC DNA]</scope>
    <source>
        <strain evidence="2 3">AM48-7</strain>
        <strain evidence="1 4">AM54-25XD</strain>
    </source>
</reference>
<dbReference type="EMBL" id="QSDV01000005">
    <property type="protein sequence ID" value="RGZ19142.1"/>
    <property type="molecule type" value="Genomic_DNA"/>
</dbReference>
<dbReference type="Proteomes" id="UP000283431">
    <property type="component" value="Unassembled WGS sequence"/>
</dbReference>
<dbReference type="EMBL" id="QSEN01000008">
    <property type="protein sequence ID" value="RGZ75538.1"/>
    <property type="molecule type" value="Genomic_DNA"/>
</dbReference>
<feature type="non-terminal residue" evidence="1">
    <location>
        <position position="1"/>
    </location>
</feature>
<evidence type="ECO:0000313" key="1">
    <source>
        <dbReference type="EMBL" id="RGZ19142.1"/>
    </source>
</evidence>
<sequence>LLHRSANLALSAKYSFAIESFALNPSPPVLLCEQENPVPMMVQFTRYTCAVLLYVFYMFTL</sequence>
<evidence type="ECO:0000313" key="4">
    <source>
        <dbReference type="Proteomes" id="UP000285209"/>
    </source>
</evidence>
<dbReference type="AlphaFoldDB" id="A0A413MCP1"/>
<accession>A0A413MCP1</accession>
<evidence type="ECO:0000313" key="2">
    <source>
        <dbReference type="EMBL" id="RGZ75538.1"/>
    </source>
</evidence>
<gene>
    <name evidence="2" type="ORF">DW975_05970</name>
    <name evidence="1" type="ORF">DXA03_04970</name>
</gene>
<name>A0A413MCP1_9FIRM</name>
<evidence type="ECO:0000313" key="3">
    <source>
        <dbReference type="Proteomes" id="UP000283431"/>
    </source>
</evidence>
<protein>
    <submittedName>
        <fullName evidence="1">Uncharacterized protein</fullName>
    </submittedName>
</protein>